<gene>
    <name evidence="7" type="ORF">IAD46_05580</name>
</gene>
<evidence type="ECO:0000313" key="8">
    <source>
        <dbReference type="Proteomes" id="UP000886758"/>
    </source>
</evidence>
<dbReference type="Pfam" id="PF17854">
    <property type="entry name" value="FtsK_alpha"/>
    <property type="match status" value="1"/>
</dbReference>
<evidence type="ECO:0000256" key="4">
    <source>
        <dbReference type="ARBA" id="ARBA00023125"/>
    </source>
</evidence>
<protein>
    <submittedName>
        <fullName evidence="7">DNA translocase FtsK</fullName>
    </submittedName>
</protein>
<dbReference type="InterPro" id="IPR002543">
    <property type="entry name" value="FtsK_dom"/>
</dbReference>
<keyword evidence="4" id="KW-0238">DNA-binding</keyword>
<dbReference type="Gene3D" id="1.10.10.10">
    <property type="entry name" value="Winged helix-like DNA-binding domain superfamily/Winged helix DNA-binding domain"/>
    <property type="match status" value="1"/>
</dbReference>
<dbReference type="Pfam" id="PF01580">
    <property type="entry name" value="FtsK_SpoIIIE"/>
    <property type="match status" value="1"/>
</dbReference>
<dbReference type="EMBL" id="DVLF01000175">
    <property type="protein sequence ID" value="HIT50481.1"/>
    <property type="molecule type" value="Genomic_DNA"/>
</dbReference>
<comment type="similarity">
    <text evidence="1">Belongs to the FtsK/SpoIIIE/SftA family.</text>
</comment>
<accession>A0A9D1GT71</accession>
<dbReference type="InterPro" id="IPR027417">
    <property type="entry name" value="P-loop_NTPase"/>
</dbReference>
<dbReference type="Gene3D" id="3.40.50.300">
    <property type="entry name" value="P-loop containing nucleotide triphosphate hydrolases"/>
    <property type="match status" value="1"/>
</dbReference>
<dbReference type="PROSITE" id="PS50901">
    <property type="entry name" value="FTSK"/>
    <property type="match status" value="1"/>
</dbReference>
<dbReference type="SMART" id="SM00843">
    <property type="entry name" value="Ftsk_gamma"/>
    <property type="match status" value="1"/>
</dbReference>
<dbReference type="InterPro" id="IPR036388">
    <property type="entry name" value="WH-like_DNA-bd_sf"/>
</dbReference>
<organism evidence="7 8">
    <name type="scientific">Candidatus Pelethenecus faecipullorum</name>
    <dbReference type="NCBI Taxonomy" id="2840900"/>
    <lineage>
        <taxon>Bacteria</taxon>
        <taxon>Bacillati</taxon>
        <taxon>Mycoplasmatota</taxon>
        <taxon>Mollicutes</taxon>
        <taxon>Candidatus Pelethenecus</taxon>
    </lineage>
</organism>
<dbReference type="SUPFAM" id="SSF52540">
    <property type="entry name" value="P-loop containing nucleoside triphosphate hydrolases"/>
    <property type="match status" value="1"/>
</dbReference>
<dbReference type="Pfam" id="PF09397">
    <property type="entry name" value="FtsK_gamma"/>
    <property type="match status" value="1"/>
</dbReference>
<dbReference type="SUPFAM" id="SSF46785">
    <property type="entry name" value="Winged helix' DNA-binding domain"/>
    <property type="match status" value="1"/>
</dbReference>
<name>A0A9D1GT71_9MOLU</name>
<dbReference type="PANTHER" id="PTHR22683:SF41">
    <property type="entry name" value="DNA TRANSLOCASE FTSK"/>
    <property type="match status" value="1"/>
</dbReference>
<reference evidence="7" key="2">
    <citation type="journal article" date="2021" name="PeerJ">
        <title>Extensive microbial diversity within the chicken gut microbiome revealed by metagenomics and culture.</title>
        <authorList>
            <person name="Gilroy R."/>
            <person name="Ravi A."/>
            <person name="Getino M."/>
            <person name="Pursley I."/>
            <person name="Horton D.L."/>
            <person name="Alikhan N.F."/>
            <person name="Baker D."/>
            <person name="Gharbi K."/>
            <person name="Hall N."/>
            <person name="Watson M."/>
            <person name="Adriaenssens E.M."/>
            <person name="Foster-Nyarko E."/>
            <person name="Jarju S."/>
            <person name="Secka A."/>
            <person name="Antonio M."/>
            <person name="Oren A."/>
            <person name="Chaudhuri R.R."/>
            <person name="La Ragione R."/>
            <person name="Hildebrand F."/>
            <person name="Pallen M.J."/>
        </authorList>
    </citation>
    <scope>NUCLEOTIDE SEQUENCE</scope>
    <source>
        <strain evidence="7">ChiW17-6978</strain>
    </source>
</reference>
<dbReference type="InterPro" id="IPR018541">
    <property type="entry name" value="Ftsk_gamma"/>
</dbReference>
<comment type="caution">
    <text evidence="7">The sequence shown here is derived from an EMBL/GenBank/DDBJ whole genome shotgun (WGS) entry which is preliminary data.</text>
</comment>
<evidence type="ECO:0000313" key="7">
    <source>
        <dbReference type="EMBL" id="HIT50481.1"/>
    </source>
</evidence>
<dbReference type="GO" id="GO:0003677">
    <property type="term" value="F:DNA binding"/>
    <property type="evidence" value="ECO:0007669"/>
    <property type="project" value="UniProtKB-KW"/>
</dbReference>
<reference evidence="7" key="1">
    <citation type="submission" date="2020-10" db="EMBL/GenBank/DDBJ databases">
        <authorList>
            <person name="Gilroy R."/>
        </authorList>
    </citation>
    <scope>NUCLEOTIDE SEQUENCE</scope>
    <source>
        <strain evidence="7">ChiW17-6978</strain>
    </source>
</reference>
<dbReference type="InterPro" id="IPR036390">
    <property type="entry name" value="WH_DNA-bd_sf"/>
</dbReference>
<feature type="domain" description="FtsK" evidence="6">
    <location>
        <begin position="374"/>
        <end position="565"/>
    </location>
</feature>
<evidence type="ECO:0000256" key="3">
    <source>
        <dbReference type="ARBA" id="ARBA00022840"/>
    </source>
</evidence>
<dbReference type="PANTHER" id="PTHR22683">
    <property type="entry name" value="SPORULATION PROTEIN RELATED"/>
    <property type="match status" value="1"/>
</dbReference>
<keyword evidence="3 5" id="KW-0067">ATP-binding</keyword>
<dbReference type="CDD" id="cd01127">
    <property type="entry name" value="TrwB_TraG_TraD_VirD4"/>
    <property type="match status" value="1"/>
</dbReference>
<sequence length="716" mass="81296">MKKTKWIVETEEKFVIPQIQYGFNDLIRGQAKFKRSEIVSPMHGSHVVDRIHYVDNSGKVNIDYGYDFVRDEKHISDEELIRRHGTKYHEFTFLNDQLTAEEKKGLDYSKKRNEEKAEQPEQTTILNSFFEQPEEIKTEEQLIPNEPVLPQDEQTEFKILLSDEEDETYEYNTFSADLPKPQQKTVPSFFHVEEEPLAKIEDLSYQKPKPFVMEEKQPKEVRTEETIPLKESPKSKYEGYAIPYASLFAKTDEALEELPAWLEEKKEIINQSLKAFSIDGEVITYTKGPAFTRYEIMLAQNVNVKKINSIYDNIQMALQAVSLRIQAPIPGKNTVGIEVPNDKADIVQFGDILTDEYIQSKKNLLVALGKNIDGTPVFQNIIDMPHALIAGATKSGKSVCINTLLVSLLIKNSPDQLKLILVDPKKVELAFYNNLPHLATPVIDDPMIATEALIWAADEMDRRYEILAAARARNIEEYNRRRQMRSDLENLPFIVIIVDEFNDLIMQCGVEANAAIIRLAQKARAAGIHLILATQRPTVNVVNGTIKANITCRIAFRVATDNDSRIILDEQGAESLLGRGDMLIKNNGLPERVQGAYISDEEISSICDYICDRYEPDFLFTHDDLKKKSKTMTASGGKDALQESEELLYQIAEYCVSSGTCSINSIQTSFGLGFNRASRIVTLLEERGIVSPKNGTKGREILVDSYQLKQMFDDIL</sequence>
<proteinExistence type="inferred from homology"/>
<dbReference type="InterPro" id="IPR041027">
    <property type="entry name" value="FtsK_alpha"/>
</dbReference>
<dbReference type="AlphaFoldDB" id="A0A9D1GT71"/>
<evidence type="ECO:0000259" key="6">
    <source>
        <dbReference type="PROSITE" id="PS50901"/>
    </source>
</evidence>
<dbReference type="Gene3D" id="3.30.980.40">
    <property type="match status" value="1"/>
</dbReference>
<dbReference type="Proteomes" id="UP000886758">
    <property type="component" value="Unassembled WGS sequence"/>
</dbReference>
<feature type="binding site" evidence="5">
    <location>
        <begin position="391"/>
        <end position="398"/>
    </location>
    <ligand>
        <name>ATP</name>
        <dbReference type="ChEBI" id="CHEBI:30616"/>
    </ligand>
</feature>
<evidence type="ECO:0000256" key="1">
    <source>
        <dbReference type="ARBA" id="ARBA00006474"/>
    </source>
</evidence>
<evidence type="ECO:0000256" key="5">
    <source>
        <dbReference type="PROSITE-ProRule" id="PRU00289"/>
    </source>
</evidence>
<dbReference type="GO" id="GO:0005524">
    <property type="term" value="F:ATP binding"/>
    <property type="evidence" value="ECO:0007669"/>
    <property type="project" value="UniProtKB-UniRule"/>
</dbReference>
<keyword evidence="2 5" id="KW-0547">Nucleotide-binding</keyword>
<dbReference type="InterPro" id="IPR050206">
    <property type="entry name" value="FtsK/SpoIIIE/SftA"/>
</dbReference>
<evidence type="ECO:0000256" key="2">
    <source>
        <dbReference type="ARBA" id="ARBA00022741"/>
    </source>
</evidence>